<comment type="caution">
    <text evidence="11">The sequence shown here is derived from an EMBL/GenBank/DDBJ whole genome shotgun (WGS) entry which is preliminary data.</text>
</comment>
<keyword evidence="6 9" id="KW-0812">Transmembrane</keyword>
<feature type="transmembrane region" description="Helical" evidence="9">
    <location>
        <begin position="145"/>
        <end position="168"/>
    </location>
</feature>
<feature type="transmembrane region" description="Helical" evidence="9">
    <location>
        <begin position="180"/>
        <end position="197"/>
    </location>
</feature>
<evidence type="ECO:0000256" key="5">
    <source>
        <dbReference type="ARBA" id="ARBA00022519"/>
    </source>
</evidence>
<dbReference type="EMBL" id="MHFR01000063">
    <property type="protein sequence ID" value="OGW95416.1"/>
    <property type="molecule type" value="Genomic_DNA"/>
</dbReference>
<feature type="transmembrane region" description="Helical" evidence="9">
    <location>
        <begin position="230"/>
        <end position="251"/>
    </location>
</feature>
<dbReference type="GO" id="GO:0015920">
    <property type="term" value="P:lipopolysaccharide transport"/>
    <property type="evidence" value="ECO:0007669"/>
    <property type="project" value="TreeGrafter"/>
</dbReference>
<sequence length="262" mass="30520">MKNLMNRLIYYSDLIFNLTAKSIKKRYKQKYLKAAWVIIQPVISLIIFTIVFSKVAKIPSEKVPYPLFIFTALAFWNFFAMSINSCTNVFIANAHFIRRLKFPKITLPVSTILGNFLDFSISMILLVFLFLIYRHPISWGTHWFYLIPVFFIQLTLTLGMALILSIGNSFIRDIQNATEFLMYLWLIASPVAYPVQWISRKNIIFYLLNPMAGILDSYRKILLHNQTPDLFYLSLSCVISISIFILGYLLFKKCEPHLADVI</sequence>
<organism evidence="11 12">
    <name type="scientific">Candidatus Danuiimicrobium aquiferis</name>
    <dbReference type="NCBI Taxonomy" id="1801832"/>
    <lineage>
        <taxon>Bacteria</taxon>
        <taxon>Pseudomonadati</taxon>
        <taxon>Candidatus Omnitrophota</taxon>
        <taxon>Candidatus Danuiimicrobium</taxon>
    </lineage>
</organism>
<keyword evidence="3 9" id="KW-0813">Transport</keyword>
<dbReference type="AlphaFoldDB" id="A0A1G1KR57"/>
<evidence type="ECO:0000256" key="4">
    <source>
        <dbReference type="ARBA" id="ARBA00022475"/>
    </source>
</evidence>
<keyword evidence="4 9" id="KW-1003">Cell membrane</keyword>
<evidence type="ECO:0000313" key="12">
    <source>
        <dbReference type="Proteomes" id="UP000178187"/>
    </source>
</evidence>
<feature type="transmembrane region" description="Helical" evidence="9">
    <location>
        <begin position="112"/>
        <end position="133"/>
    </location>
</feature>
<evidence type="ECO:0000256" key="2">
    <source>
        <dbReference type="ARBA" id="ARBA00007783"/>
    </source>
</evidence>
<dbReference type="Proteomes" id="UP000178187">
    <property type="component" value="Unassembled WGS sequence"/>
</dbReference>
<comment type="similarity">
    <text evidence="2 9">Belongs to the ABC-2 integral membrane protein family.</text>
</comment>
<evidence type="ECO:0000259" key="10">
    <source>
        <dbReference type="PROSITE" id="PS51012"/>
    </source>
</evidence>
<dbReference type="InterPro" id="IPR013525">
    <property type="entry name" value="ABC2_TM"/>
</dbReference>
<evidence type="ECO:0000256" key="8">
    <source>
        <dbReference type="ARBA" id="ARBA00023136"/>
    </source>
</evidence>
<dbReference type="InterPro" id="IPR047817">
    <property type="entry name" value="ABC2_TM_bact-type"/>
</dbReference>
<keyword evidence="7 9" id="KW-1133">Transmembrane helix</keyword>
<keyword evidence="5" id="KW-0997">Cell inner membrane</keyword>
<gene>
    <name evidence="11" type="ORF">A3G33_10585</name>
</gene>
<evidence type="ECO:0000256" key="9">
    <source>
        <dbReference type="RuleBase" id="RU361157"/>
    </source>
</evidence>
<dbReference type="GO" id="GO:0005886">
    <property type="term" value="C:plasma membrane"/>
    <property type="evidence" value="ECO:0007669"/>
    <property type="project" value="UniProtKB-SubCell"/>
</dbReference>
<keyword evidence="8 9" id="KW-0472">Membrane</keyword>
<evidence type="ECO:0000256" key="1">
    <source>
        <dbReference type="ARBA" id="ARBA00004429"/>
    </source>
</evidence>
<evidence type="ECO:0000256" key="6">
    <source>
        <dbReference type="ARBA" id="ARBA00022692"/>
    </source>
</evidence>
<feature type="transmembrane region" description="Helical" evidence="9">
    <location>
        <begin position="65"/>
        <end position="91"/>
    </location>
</feature>
<comment type="subcellular location">
    <subcellularLocation>
        <location evidence="1">Cell inner membrane</location>
        <topology evidence="1">Multi-pass membrane protein</topology>
    </subcellularLocation>
    <subcellularLocation>
        <location evidence="9">Cell membrane</location>
        <topology evidence="9">Multi-pass membrane protein</topology>
    </subcellularLocation>
</comment>
<accession>A0A1G1KR57</accession>
<name>A0A1G1KR57_9BACT</name>
<reference evidence="11 12" key="1">
    <citation type="journal article" date="2016" name="Nat. Commun.">
        <title>Thousands of microbial genomes shed light on interconnected biogeochemical processes in an aquifer system.</title>
        <authorList>
            <person name="Anantharaman K."/>
            <person name="Brown C.T."/>
            <person name="Hug L.A."/>
            <person name="Sharon I."/>
            <person name="Castelle C.J."/>
            <person name="Probst A.J."/>
            <person name="Thomas B.C."/>
            <person name="Singh A."/>
            <person name="Wilkins M.J."/>
            <person name="Karaoz U."/>
            <person name="Brodie E.L."/>
            <person name="Williams K.H."/>
            <person name="Hubbard S.S."/>
            <person name="Banfield J.F."/>
        </authorList>
    </citation>
    <scope>NUCLEOTIDE SEQUENCE [LARGE SCALE GENOMIC DNA]</scope>
</reference>
<evidence type="ECO:0000256" key="3">
    <source>
        <dbReference type="ARBA" id="ARBA00022448"/>
    </source>
</evidence>
<protein>
    <recommendedName>
        <fullName evidence="9">Transport permease protein</fullName>
    </recommendedName>
</protein>
<evidence type="ECO:0000313" key="11">
    <source>
        <dbReference type="EMBL" id="OGW95416.1"/>
    </source>
</evidence>
<dbReference type="GO" id="GO:0140359">
    <property type="term" value="F:ABC-type transporter activity"/>
    <property type="evidence" value="ECO:0007669"/>
    <property type="project" value="InterPro"/>
</dbReference>
<evidence type="ECO:0000256" key="7">
    <source>
        <dbReference type="ARBA" id="ARBA00022989"/>
    </source>
</evidence>
<dbReference type="PANTHER" id="PTHR30413">
    <property type="entry name" value="INNER MEMBRANE TRANSPORT PERMEASE"/>
    <property type="match status" value="1"/>
</dbReference>
<dbReference type="PROSITE" id="PS51012">
    <property type="entry name" value="ABC_TM2"/>
    <property type="match status" value="1"/>
</dbReference>
<proteinExistence type="inferred from homology"/>
<feature type="domain" description="ABC transmembrane type-2" evidence="10">
    <location>
        <begin position="32"/>
        <end position="254"/>
    </location>
</feature>
<feature type="transmembrane region" description="Helical" evidence="9">
    <location>
        <begin position="31"/>
        <end position="53"/>
    </location>
</feature>
<dbReference type="Pfam" id="PF01061">
    <property type="entry name" value="ABC2_membrane"/>
    <property type="match status" value="1"/>
</dbReference>
<dbReference type="PANTHER" id="PTHR30413:SF8">
    <property type="entry name" value="TRANSPORT PERMEASE PROTEIN"/>
    <property type="match status" value="1"/>
</dbReference>